<organism evidence="2 3">
    <name type="scientific">Gossypium arboreum</name>
    <name type="common">Tree cotton</name>
    <name type="synonym">Gossypium nanking</name>
    <dbReference type="NCBI Taxonomy" id="29729"/>
    <lineage>
        <taxon>Eukaryota</taxon>
        <taxon>Viridiplantae</taxon>
        <taxon>Streptophyta</taxon>
        <taxon>Embryophyta</taxon>
        <taxon>Tracheophyta</taxon>
        <taxon>Spermatophyta</taxon>
        <taxon>Magnoliopsida</taxon>
        <taxon>eudicotyledons</taxon>
        <taxon>Gunneridae</taxon>
        <taxon>Pentapetalae</taxon>
        <taxon>rosids</taxon>
        <taxon>malvids</taxon>
        <taxon>Malvales</taxon>
        <taxon>Malvaceae</taxon>
        <taxon>Malvoideae</taxon>
        <taxon>Gossypium</taxon>
    </lineage>
</organism>
<evidence type="ECO:0000256" key="1">
    <source>
        <dbReference type="SAM" id="MobiDB-lite"/>
    </source>
</evidence>
<dbReference type="EMBL" id="JARKNE010000003">
    <property type="protein sequence ID" value="KAK5839070.1"/>
    <property type="molecule type" value="Genomic_DNA"/>
</dbReference>
<evidence type="ECO:0000313" key="3">
    <source>
        <dbReference type="Proteomes" id="UP001358586"/>
    </source>
</evidence>
<gene>
    <name evidence="2" type="ORF">PVK06_007828</name>
</gene>
<reference evidence="2 3" key="1">
    <citation type="submission" date="2023-03" db="EMBL/GenBank/DDBJ databases">
        <title>WGS of Gossypium arboreum.</title>
        <authorList>
            <person name="Yu D."/>
        </authorList>
    </citation>
    <scope>NUCLEOTIDE SEQUENCE [LARGE SCALE GENOMIC DNA]</scope>
    <source>
        <tissue evidence="2">Leaf</tissue>
    </source>
</reference>
<protein>
    <submittedName>
        <fullName evidence="2">Uncharacterized protein</fullName>
    </submittedName>
</protein>
<feature type="region of interest" description="Disordered" evidence="1">
    <location>
        <begin position="59"/>
        <end position="95"/>
    </location>
</feature>
<keyword evidence="3" id="KW-1185">Reference proteome</keyword>
<comment type="caution">
    <text evidence="2">The sequence shown here is derived from an EMBL/GenBank/DDBJ whole genome shotgun (WGS) entry which is preliminary data.</text>
</comment>
<accession>A0ABR0QIC2</accession>
<dbReference type="Proteomes" id="UP001358586">
    <property type="component" value="Chromosome 3"/>
</dbReference>
<evidence type="ECO:0000313" key="2">
    <source>
        <dbReference type="EMBL" id="KAK5839070.1"/>
    </source>
</evidence>
<name>A0ABR0QIC2_GOSAR</name>
<feature type="compositionally biased region" description="Acidic residues" evidence="1">
    <location>
        <begin position="59"/>
        <end position="69"/>
    </location>
</feature>
<feature type="compositionally biased region" description="Polar residues" evidence="1">
    <location>
        <begin position="70"/>
        <end position="85"/>
    </location>
</feature>
<proteinExistence type="predicted"/>
<sequence length="124" mass="13947">MTRNLWVLEIVFLDYCFRKSGIEYRTITVYFGKADEALSGVLLKMSDENIEDTVREVYSEDDESYDMNESESATPSVNPVSNQLPNVGRSDTRERDNSEVLRVIVDALQRAVGTIPAITSTSTT</sequence>